<protein>
    <submittedName>
        <fullName evidence="1">Uncharacterized protein</fullName>
    </submittedName>
</protein>
<comment type="caution">
    <text evidence="1">The sequence shown here is derived from an EMBL/GenBank/DDBJ whole genome shotgun (WGS) entry which is preliminary data.</text>
</comment>
<reference evidence="1 2" key="1">
    <citation type="journal article" date="2017" name="Nat. Commun.">
        <title>Genome assembly with in vitro proximity ligation data and whole-genome triplication in lettuce.</title>
        <authorList>
            <person name="Reyes-Chin-Wo S."/>
            <person name="Wang Z."/>
            <person name="Yang X."/>
            <person name="Kozik A."/>
            <person name="Arikit S."/>
            <person name="Song C."/>
            <person name="Xia L."/>
            <person name="Froenicke L."/>
            <person name="Lavelle D.O."/>
            <person name="Truco M.J."/>
            <person name="Xia R."/>
            <person name="Zhu S."/>
            <person name="Xu C."/>
            <person name="Xu H."/>
            <person name="Xu X."/>
            <person name="Cox K."/>
            <person name="Korf I."/>
            <person name="Meyers B.C."/>
            <person name="Michelmore R.W."/>
        </authorList>
    </citation>
    <scope>NUCLEOTIDE SEQUENCE [LARGE SCALE GENOMIC DNA]</scope>
    <source>
        <strain evidence="2">cv. Salinas</strain>
        <tissue evidence="1">Seedlings</tissue>
    </source>
</reference>
<dbReference type="EMBL" id="NBSK02000005">
    <property type="protein sequence ID" value="KAJ0204268.1"/>
    <property type="molecule type" value="Genomic_DNA"/>
</dbReference>
<name>A0A9R1VDP0_LACSA</name>
<accession>A0A9R1VDP0</accession>
<evidence type="ECO:0000313" key="1">
    <source>
        <dbReference type="EMBL" id="KAJ0204268.1"/>
    </source>
</evidence>
<keyword evidence="2" id="KW-1185">Reference proteome</keyword>
<dbReference type="Proteomes" id="UP000235145">
    <property type="component" value="Unassembled WGS sequence"/>
</dbReference>
<proteinExistence type="predicted"/>
<dbReference type="AlphaFoldDB" id="A0A9R1VDP0"/>
<sequence length="115" mass="12840">MLNKQLCDIDPQDSSWALNIAKKKRQKDLGEKLPPRISIDSHHIGDISKSLEPTPSDILKSIRSVTSQISSPKISFKTLLIHNVKSFKHTKRSKHPRLTCHGVCTTTLPSSSSEN</sequence>
<gene>
    <name evidence="1" type="ORF">LSAT_V11C500281080</name>
</gene>
<evidence type="ECO:0000313" key="2">
    <source>
        <dbReference type="Proteomes" id="UP000235145"/>
    </source>
</evidence>
<organism evidence="1 2">
    <name type="scientific">Lactuca sativa</name>
    <name type="common">Garden lettuce</name>
    <dbReference type="NCBI Taxonomy" id="4236"/>
    <lineage>
        <taxon>Eukaryota</taxon>
        <taxon>Viridiplantae</taxon>
        <taxon>Streptophyta</taxon>
        <taxon>Embryophyta</taxon>
        <taxon>Tracheophyta</taxon>
        <taxon>Spermatophyta</taxon>
        <taxon>Magnoliopsida</taxon>
        <taxon>eudicotyledons</taxon>
        <taxon>Gunneridae</taxon>
        <taxon>Pentapetalae</taxon>
        <taxon>asterids</taxon>
        <taxon>campanulids</taxon>
        <taxon>Asterales</taxon>
        <taxon>Asteraceae</taxon>
        <taxon>Cichorioideae</taxon>
        <taxon>Cichorieae</taxon>
        <taxon>Lactucinae</taxon>
        <taxon>Lactuca</taxon>
    </lineage>
</organism>